<dbReference type="PANTHER" id="PTHR11361:SF34">
    <property type="entry name" value="DNA MISMATCH REPAIR PROTEIN MSH1, MITOCHONDRIAL"/>
    <property type="match status" value="1"/>
</dbReference>
<evidence type="ECO:0000256" key="2">
    <source>
        <dbReference type="ARBA" id="ARBA00022741"/>
    </source>
</evidence>
<keyword evidence="3" id="KW-0227">DNA damage</keyword>
<dbReference type="GO" id="GO:0005524">
    <property type="term" value="F:ATP binding"/>
    <property type="evidence" value="ECO:0007669"/>
    <property type="project" value="UniProtKB-KW"/>
</dbReference>
<dbReference type="SUPFAM" id="SSF55271">
    <property type="entry name" value="DNA repair protein MutS, domain I"/>
    <property type="match status" value="1"/>
</dbReference>
<dbReference type="InterPro" id="IPR027417">
    <property type="entry name" value="P-loop_NTPase"/>
</dbReference>
<evidence type="ECO:0000256" key="5">
    <source>
        <dbReference type="ARBA" id="ARBA00023125"/>
    </source>
</evidence>
<dbReference type="Gene3D" id="1.10.1420.10">
    <property type="match status" value="1"/>
</dbReference>
<evidence type="ECO:0000313" key="9">
    <source>
        <dbReference type="EMBL" id="QHT96102.1"/>
    </source>
</evidence>
<keyword evidence="5" id="KW-0238">DNA-binding</keyword>
<dbReference type="InterPro" id="IPR000432">
    <property type="entry name" value="DNA_mismatch_repair_MutS_C"/>
</dbReference>
<dbReference type="EMBL" id="MN740252">
    <property type="protein sequence ID" value="QHT96102.1"/>
    <property type="molecule type" value="Genomic_DNA"/>
</dbReference>
<accession>A0A6C0ISU8</accession>
<evidence type="ECO:0000256" key="6">
    <source>
        <dbReference type="ARBA" id="ARBA00023204"/>
    </source>
</evidence>
<dbReference type="Pfam" id="PF05192">
    <property type="entry name" value="MutS_III"/>
    <property type="match status" value="1"/>
</dbReference>
<dbReference type="Pfam" id="PF00488">
    <property type="entry name" value="MutS_V"/>
    <property type="match status" value="1"/>
</dbReference>
<dbReference type="PANTHER" id="PTHR11361">
    <property type="entry name" value="DNA MISMATCH REPAIR PROTEIN MUTS FAMILY MEMBER"/>
    <property type="match status" value="1"/>
</dbReference>
<dbReference type="SMART" id="SM00534">
    <property type="entry name" value="MUTSac"/>
    <property type="match status" value="1"/>
</dbReference>
<keyword evidence="6" id="KW-0234">DNA repair</keyword>
<dbReference type="PIRSF" id="PIRSF037677">
    <property type="entry name" value="DNA_mis_repair_Msh6"/>
    <property type="match status" value="1"/>
</dbReference>
<dbReference type="Gene3D" id="3.40.1170.10">
    <property type="entry name" value="DNA repair protein MutS, domain I"/>
    <property type="match status" value="1"/>
</dbReference>
<keyword evidence="2" id="KW-0547">Nucleotide-binding</keyword>
<feature type="domain" description="DNA mismatch repair proteins mutS family" evidence="8">
    <location>
        <begin position="759"/>
        <end position="949"/>
    </location>
</feature>
<dbReference type="GO" id="GO:0030983">
    <property type="term" value="F:mismatched DNA binding"/>
    <property type="evidence" value="ECO:0007669"/>
    <property type="project" value="InterPro"/>
</dbReference>
<dbReference type="GO" id="GO:0006298">
    <property type="term" value="P:mismatch repair"/>
    <property type="evidence" value="ECO:0007669"/>
    <property type="project" value="InterPro"/>
</dbReference>
<dbReference type="InterPro" id="IPR007696">
    <property type="entry name" value="DNA_mismatch_repair_MutS_core"/>
</dbReference>
<feature type="domain" description="DNA mismatch repair protein MutS core" evidence="7">
    <location>
        <begin position="340"/>
        <end position="732"/>
    </location>
</feature>
<dbReference type="SUPFAM" id="SSF52540">
    <property type="entry name" value="P-loop containing nucleoside triphosphate hydrolases"/>
    <property type="match status" value="1"/>
</dbReference>
<evidence type="ECO:0000256" key="1">
    <source>
        <dbReference type="ARBA" id="ARBA00006271"/>
    </source>
</evidence>
<evidence type="ECO:0000256" key="3">
    <source>
        <dbReference type="ARBA" id="ARBA00022763"/>
    </source>
</evidence>
<keyword evidence="4" id="KW-0067">ATP-binding</keyword>
<name>A0A6C0ISU8_9ZZZZ</name>
<dbReference type="InterPro" id="IPR017261">
    <property type="entry name" value="DNA_mismatch_repair_MutS/MSH"/>
</dbReference>
<dbReference type="GO" id="GO:0140664">
    <property type="term" value="F:ATP-dependent DNA damage sensor activity"/>
    <property type="evidence" value="ECO:0007669"/>
    <property type="project" value="InterPro"/>
</dbReference>
<evidence type="ECO:0008006" key="10">
    <source>
        <dbReference type="Google" id="ProtNLM"/>
    </source>
</evidence>
<dbReference type="SUPFAM" id="SSF48334">
    <property type="entry name" value="DNA repair protein MutS, domain III"/>
    <property type="match status" value="1"/>
</dbReference>
<dbReference type="InterPro" id="IPR036187">
    <property type="entry name" value="DNA_mismatch_repair_MutS_sf"/>
</dbReference>
<sequence length="1050" mass="120781">MSVIKDYLTNTKKHSDEFGEFTIILLQNGAFFEVYGLKDENDEIHKSKLVEFSRICELNIVERKLAGDKSMYIDGLKVVNAGFKEHQLEKYVTKLQNEGFTIIVYEQDEQCPNTTRSITGIYSPGTYFGDEIDKITNKTCCIWIELVKTLFKKQNETKVYVGSSIIDIYTGTTSITEFSEQYIRNPTTFDELERFISIHNPSETIILSTLSKTEIDEIISYTGIQSKLIHFVSLDLSNKTNNSMSKNYSRAMNCEKQTFQLQLLNKFYKILDINSFMEPFIEHVFATQSFCYLLDFIYQHNPNLVCKISEPVFENSSKKLILANHSLKQLNIVDDDNYRGKYSSVVKMLNQCVTAMGKRKFSYNFLNPITDEVLLQQEYDMIDNLLPNVNSIEFVGIRNTMLSIKDITKINRQIMLKKVTPKQIYQLYKGILYSKQIYDQVVQNSFLQKYLTDKLQNFNSVLQSMNMLQQYIEKVLIIEDCKDIENIQRVESSFIQIGTDETLDKNIETLMESQDQLECIRAYFSSLIANYETENSKLNSKRKKVIVDENDDEENGESGLVSNNYVKIHETEKKNFSLIATERRCKILEEVIKNKKITKTTLRYTSSYTKKDTELVVELLCNGNVIELHKQSATNKSIITPQIEKLCRNVGTIKTHFIEMVIKVYNSIICKLQEYNEEIERVCEFITYIDLVYTKAFIAHKFCYCKPQIIQTENNKSCINVTGLRHCLIEKIQQSELYVANDICLGSHNDNHNDNDELMDGLLLYGTNAVGKTSFIRALGISVVMAQAGLYVPATTYCYKPYKYIFTRILGNDNLFKGLSTFAVEMSELRTILRLADKNSLVLGDELCSGTESISAISIFVSGIQMLSRVNCSFIFATHLHEIINYDEIKDLENVSLKHMSVIYDKEKDCLVYDRKLKDGPGTNMYGLEVCKSLNLPQEFLETANNIRMKYNPTSASILDQKQSKYNAKCIKGMCDNCGQHLATEVHHLQYQENANEKGTIINSEEGLLFHKNNNANLINICETCHNNIHKTGKKYKKVKTTKGIVLKEI</sequence>
<organism evidence="9">
    <name type="scientific">viral metagenome</name>
    <dbReference type="NCBI Taxonomy" id="1070528"/>
    <lineage>
        <taxon>unclassified sequences</taxon>
        <taxon>metagenomes</taxon>
        <taxon>organismal metagenomes</taxon>
    </lineage>
</organism>
<dbReference type="InterPro" id="IPR016151">
    <property type="entry name" value="DNA_mismatch_repair_MutS_N"/>
</dbReference>
<protein>
    <recommendedName>
        <fullName evidence="10">DNA mismatch repair proteins mutS family domain-containing protein</fullName>
    </recommendedName>
</protein>
<dbReference type="SMART" id="SM00533">
    <property type="entry name" value="MUTSd"/>
    <property type="match status" value="1"/>
</dbReference>
<dbReference type="Gene3D" id="3.40.50.300">
    <property type="entry name" value="P-loop containing nucleotide triphosphate hydrolases"/>
    <property type="match status" value="1"/>
</dbReference>
<dbReference type="InterPro" id="IPR007695">
    <property type="entry name" value="DNA_mismatch_repair_MutS-lik_N"/>
</dbReference>
<dbReference type="Pfam" id="PF01624">
    <property type="entry name" value="MutS_I"/>
    <property type="match status" value="1"/>
</dbReference>
<comment type="similarity">
    <text evidence="1">Belongs to the DNA mismatch repair MutS family.</text>
</comment>
<dbReference type="InterPro" id="IPR045076">
    <property type="entry name" value="MutS"/>
</dbReference>
<reference evidence="9" key="1">
    <citation type="journal article" date="2020" name="Nature">
        <title>Giant virus diversity and host interactions through global metagenomics.</title>
        <authorList>
            <person name="Schulz F."/>
            <person name="Roux S."/>
            <person name="Paez-Espino D."/>
            <person name="Jungbluth S."/>
            <person name="Walsh D.A."/>
            <person name="Denef V.J."/>
            <person name="McMahon K.D."/>
            <person name="Konstantinidis K.T."/>
            <person name="Eloe-Fadrosh E.A."/>
            <person name="Kyrpides N.C."/>
            <person name="Woyke T."/>
        </authorList>
    </citation>
    <scope>NUCLEOTIDE SEQUENCE</scope>
    <source>
        <strain evidence="9">GVMAG-M-3300024301-20</strain>
    </source>
</reference>
<dbReference type="AlphaFoldDB" id="A0A6C0ISU8"/>
<evidence type="ECO:0000256" key="4">
    <source>
        <dbReference type="ARBA" id="ARBA00022840"/>
    </source>
</evidence>
<proteinExistence type="inferred from homology"/>
<evidence type="ECO:0000259" key="8">
    <source>
        <dbReference type="SMART" id="SM00534"/>
    </source>
</evidence>
<evidence type="ECO:0000259" key="7">
    <source>
        <dbReference type="SMART" id="SM00533"/>
    </source>
</evidence>